<feature type="compositionally biased region" description="Low complexity" evidence="1">
    <location>
        <begin position="31"/>
        <end position="45"/>
    </location>
</feature>
<proteinExistence type="predicted"/>
<dbReference type="HOGENOM" id="CLU_1335470_0_0_4"/>
<organism evidence="2 3">
    <name type="scientific">Burkholderia vietnamiensis (strain G4 / LMG 22486)</name>
    <name type="common">Burkholderia cepacia (strain R1808)</name>
    <dbReference type="NCBI Taxonomy" id="269482"/>
    <lineage>
        <taxon>Bacteria</taxon>
        <taxon>Pseudomonadati</taxon>
        <taxon>Pseudomonadota</taxon>
        <taxon>Betaproteobacteria</taxon>
        <taxon>Burkholderiales</taxon>
        <taxon>Burkholderiaceae</taxon>
        <taxon>Burkholderia</taxon>
        <taxon>Burkholderia cepacia complex</taxon>
    </lineage>
</organism>
<evidence type="ECO:0000313" key="3">
    <source>
        <dbReference type="Proteomes" id="UP000002287"/>
    </source>
</evidence>
<gene>
    <name evidence="2" type="ordered locus">Bcep1808_2139</name>
</gene>
<evidence type="ECO:0000313" key="2">
    <source>
        <dbReference type="EMBL" id="ABO55141.1"/>
    </source>
</evidence>
<accession>A4JFT8</accession>
<dbReference type="EMBL" id="CP000614">
    <property type="protein sequence ID" value="ABO55141.1"/>
    <property type="molecule type" value="Genomic_DNA"/>
</dbReference>
<dbReference type="KEGG" id="bvi:Bcep1808_2139"/>
<dbReference type="AlphaFoldDB" id="A4JFT8"/>
<reference evidence="3" key="1">
    <citation type="submission" date="2007-03" db="EMBL/GenBank/DDBJ databases">
        <title>Complete sequence of chromosome 1 of Burkholderia vietnamiensis G4.</title>
        <authorList>
            <consortium name="US DOE Joint Genome Institute"/>
            <person name="Copeland A."/>
            <person name="Lucas S."/>
            <person name="Lapidus A."/>
            <person name="Barry K."/>
            <person name="Detter J.C."/>
            <person name="Glavina del Rio T."/>
            <person name="Hammon N."/>
            <person name="Israni S."/>
            <person name="Dalin E."/>
            <person name="Tice H."/>
            <person name="Pitluck S."/>
            <person name="Chain P."/>
            <person name="Malfatti S."/>
            <person name="Shin M."/>
            <person name="Vergez L."/>
            <person name="Schmutz J."/>
            <person name="Larimer F."/>
            <person name="Land M."/>
            <person name="Hauser L."/>
            <person name="Kyrpides N."/>
            <person name="Tiedje J."/>
            <person name="Richardson P."/>
        </authorList>
    </citation>
    <scope>NUCLEOTIDE SEQUENCE [LARGE SCALE GENOMIC DNA]</scope>
    <source>
        <strain evidence="3">G4 / LMG 22486</strain>
    </source>
</reference>
<dbReference type="Proteomes" id="UP000002287">
    <property type="component" value="Chromosome 1"/>
</dbReference>
<feature type="region of interest" description="Disordered" evidence="1">
    <location>
        <begin position="1"/>
        <end position="48"/>
    </location>
</feature>
<sequence length="205" mass="21580">MDLKPSNLDLAAQRKPESNAAPAPRPDEQTSSASASRSSLAADRAAGQESVANAASVADRAIAKLFESKTVVKAMQSLEAACKELGYRVRIEAVERAEGAAAKIAPTLMLRAERIDGPTQMKKGEGPMPLGGRCNTVGEFAHSVMTIVGEMRVVHAQKTEAEAKRKAKDEARAVVATQAAAARSEGLNVALAAVKPATHRAPRMR</sequence>
<name>A4JFT8_BURVG</name>
<protein>
    <submittedName>
        <fullName evidence="2">Uncharacterized protein</fullName>
    </submittedName>
</protein>
<evidence type="ECO:0000256" key="1">
    <source>
        <dbReference type="SAM" id="MobiDB-lite"/>
    </source>
</evidence>